<name>A0A7R9QU24_9ACAR</name>
<evidence type="ECO:0000259" key="2">
    <source>
        <dbReference type="PROSITE" id="PS51545"/>
    </source>
</evidence>
<dbReference type="GO" id="GO:0048015">
    <property type="term" value="P:phosphatidylinositol-mediated signaling"/>
    <property type="evidence" value="ECO:0007669"/>
    <property type="project" value="TreeGrafter"/>
</dbReference>
<dbReference type="GO" id="GO:0046854">
    <property type="term" value="P:phosphatidylinositol phosphate biosynthetic process"/>
    <property type="evidence" value="ECO:0007669"/>
    <property type="project" value="InterPro"/>
</dbReference>
<feature type="non-terminal residue" evidence="3">
    <location>
        <position position="1"/>
    </location>
</feature>
<dbReference type="EMBL" id="OC929629">
    <property type="protein sequence ID" value="CAD7658347.1"/>
    <property type="molecule type" value="Genomic_DNA"/>
</dbReference>
<evidence type="ECO:0000313" key="3">
    <source>
        <dbReference type="EMBL" id="CAD7658347.1"/>
    </source>
</evidence>
<dbReference type="GO" id="GO:0004430">
    <property type="term" value="F:1-phosphatidylinositol 4-kinase activity"/>
    <property type="evidence" value="ECO:0007669"/>
    <property type="project" value="TreeGrafter"/>
</dbReference>
<organism evidence="3">
    <name type="scientific">Oppiella nova</name>
    <dbReference type="NCBI Taxonomy" id="334625"/>
    <lineage>
        <taxon>Eukaryota</taxon>
        <taxon>Metazoa</taxon>
        <taxon>Ecdysozoa</taxon>
        <taxon>Arthropoda</taxon>
        <taxon>Chelicerata</taxon>
        <taxon>Arachnida</taxon>
        <taxon>Acari</taxon>
        <taxon>Acariformes</taxon>
        <taxon>Sarcoptiformes</taxon>
        <taxon>Oribatida</taxon>
        <taxon>Brachypylina</taxon>
        <taxon>Oppioidea</taxon>
        <taxon>Oppiidae</taxon>
        <taxon>Oppiella</taxon>
    </lineage>
</organism>
<dbReference type="InterPro" id="IPR016024">
    <property type="entry name" value="ARM-type_fold"/>
</dbReference>
<dbReference type="Pfam" id="PF21245">
    <property type="entry name" value="PI4KB-PIK1_PIK"/>
    <property type="match status" value="1"/>
</dbReference>
<dbReference type="GO" id="GO:0016020">
    <property type="term" value="C:membrane"/>
    <property type="evidence" value="ECO:0007669"/>
    <property type="project" value="TreeGrafter"/>
</dbReference>
<dbReference type="EMBL" id="CAJPVJ010014804">
    <property type="protein sequence ID" value="CAG2175533.1"/>
    <property type="molecule type" value="Genomic_DNA"/>
</dbReference>
<dbReference type="SUPFAM" id="SSF48371">
    <property type="entry name" value="ARM repeat"/>
    <property type="match status" value="1"/>
</dbReference>
<evidence type="ECO:0000313" key="4">
    <source>
        <dbReference type="Proteomes" id="UP000728032"/>
    </source>
</evidence>
<dbReference type="OrthoDB" id="10264149at2759"/>
<dbReference type="InterPro" id="IPR049160">
    <property type="entry name" value="PI4KB-PIK1_PIK"/>
</dbReference>
<dbReference type="Proteomes" id="UP000728032">
    <property type="component" value="Unassembled WGS sequence"/>
</dbReference>
<feature type="domain" description="PIK helical" evidence="2">
    <location>
        <begin position="1"/>
        <end position="158"/>
    </location>
</feature>
<keyword evidence="4" id="KW-1185">Reference proteome</keyword>
<reference evidence="3" key="1">
    <citation type="submission" date="2020-11" db="EMBL/GenBank/DDBJ databases">
        <authorList>
            <person name="Tran Van P."/>
        </authorList>
    </citation>
    <scope>NUCLEOTIDE SEQUENCE</scope>
</reference>
<accession>A0A7R9QU24</accession>
<dbReference type="PROSITE" id="PS51545">
    <property type="entry name" value="PIK_HELICAL"/>
    <property type="match status" value="1"/>
</dbReference>
<dbReference type="InterPro" id="IPR001263">
    <property type="entry name" value="PI3K_accessory_dom"/>
</dbReference>
<dbReference type="PANTHER" id="PTHR10048:SF22">
    <property type="entry name" value="PHOSPHATIDYLINOSITOL 4-KINASE BETA"/>
    <property type="match status" value="1"/>
</dbReference>
<feature type="region of interest" description="Disordered" evidence="1">
    <location>
        <begin position="176"/>
        <end position="195"/>
    </location>
</feature>
<dbReference type="PANTHER" id="PTHR10048">
    <property type="entry name" value="PHOSPHATIDYLINOSITOL KINASE"/>
    <property type="match status" value="1"/>
</dbReference>
<protein>
    <recommendedName>
        <fullName evidence="2">PIK helical domain-containing protein</fullName>
    </recommendedName>
</protein>
<sequence length="580" mass="64627">MALIPDGEDSIGVVNGVKDVELCSVAASLVSAPKESWLLRLFEAQLFDMSIAITYLFKSKESGVLSYLGNRMFTFSAPEVDFYLPQLITLYIHHNDIAESLHPYLVSRCRSSAHLSLQLVWLLNAFCNDTVYSSAAIPKPSNSRRKSLGLKLRNLILSEELRPKQQRLLQQTLTQSPTPATAPHECTHSRHNNNALNTKFSNHMNNNENLSLNPMNPMNGRQENSSCSEHSIHAKLHNKTHQRSYSDFSCNQSLSLKSGALRPPPGLLQSKGRVTLGDLTSGRAFDNGCVCFNTCLCNELLGQRAQCHCGAPRLTAEYEFIKCLINIGLRLQAVPTKEVKSQRLIAELLQLNINLPARVWLPIYDVPHMIVRVPPQAAVLLNSKDKAPYLICVEVVEVDDINATPIPRKENNMTLRQTKSEENLVEFGQNPNNKLNGNANPTITRIASSNLIMSSYPSVLDDSDCWTPEDDEVSKQYRLRMRSYDKDTISQLSQDSGTSGDNGHPVFVAAGDIRRRLSETINAPKTGFARCPEDPSAAALKEPWDEKVARIRESSPFGHLSNWKLLAAIVKCGDDLRQEL</sequence>
<dbReference type="GO" id="GO:0005737">
    <property type="term" value="C:cytoplasm"/>
    <property type="evidence" value="ECO:0007669"/>
    <property type="project" value="TreeGrafter"/>
</dbReference>
<dbReference type="AlphaFoldDB" id="A0A7R9QU24"/>
<proteinExistence type="predicted"/>
<gene>
    <name evidence="3" type="ORF">ONB1V03_LOCUS14968</name>
</gene>
<evidence type="ECO:0000256" key="1">
    <source>
        <dbReference type="SAM" id="MobiDB-lite"/>
    </source>
</evidence>
<dbReference type="InterPro" id="IPR015433">
    <property type="entry name" value="PI3/4_kinase"/>
</dbReference>